<dbReference type="Pfam" id="PF03618">
    <property type="entry name" value="Kinase-PPPase"/>
    <property type="match status" value="2"/>
</dbReference>
<evidence type="ECO:0000313" key="6">
    <source>
        <dbReference type="EMBL" id="CAE8720687.1"/>
    </source>
</evidence>
<protein>
    <submittedName>
        <fullName evidence="6">Uncharacterized protein</fullName>
    </submittedName>
</protein>
<dbReference type="InterPro" id="IPR005177">
    <property type="entry name" value="Kinase-pyrophosphorylase"/>
</dbReference>
<feature type="region of interest" description="Disordered" evidence="5">
    <location>
        <begin position="419"/>
        <end position="438"/>
    </location>
</feature>
<dbReference type="AlphaFoldDB" id="A0A813L9E6"/>
<dbReference type="EMBL" id="CAJNNW010033852">
    <property type="protein sequence ID" value="CAE8720687.1"/>
    <property type="molecule type" value="Genomic_DNA"/>
</dbReference>
<evidence type="ECO:0000256" key="1">
    <source>
        <dbReference type="ARBA" id="ARBA00022527"/>
    </source>
</evidence>
<keyword evidence="1" id="KW-0723">Serine/threonine-protein kinase</keyword>
<dbReference type="GO" id="GO:0004674">
    <property type="term" value="F:protein serine/threonine kinase activity"/>
    <property type="evidence" value="ECO:0007669"/>
    <property type="project" value="UniProtKB-KW"/>
</dbReference>
<keyword evidence="3" id="KW-0547">Nucleotide-binding</keyword>
<feature type="compositionally biased region" description="Polar residues" evidence="5">
    <location>
        <begin position="10"/>
        <end position="21"/>
    </location>
</feature>
<dbReference type="Proteomes" id="UP000626109">
    <property type="component" value="Unassembled WGS sequence"/>
</dbReference>
<dbReference type="PANTHER" id="PTHR31756">
    <property type="entry name" value="PYRUVATE, PHOSPHATE DIKINASE REGULATORY PROTEIN 1, CHLOROPLASTIC"/>
    <property type="match status" value="1"/>
</dbReference>
<comment type="caution">
    <text evidence="6">The sequence shown here is derived from an EMBL/GenBank/DDBJ whole genome shotgun (WGS) entry which is preliminary data.</text>
</comment>
<feature type="region of interest" description="Disordered" evidence="5">
    <location>
        <begin position="129"/>
        <end position="152"/>
    </location>
</feature>
<feature type="region of interest" description="Disordered" evidence="5">
    <location>
        <begin position="1"/>
        <end position="23"/>
    </location>
</feature>
<sequence>MSVAMVSPMLRSTASPRSAPQRQGAWCTEQALLREGIPRDPLQRLVSRLAVQTSSLCGSVGESHAQAVGGALVLTFATAATGLAGRRHAQRGLCLRQRRRVRQAATRRGGKALWDELGEDDSEMDKLFSKKAPAQASSKVSKPPGSKNDNFKQGADISQAKMFAATRVFAVAPWNEDVKAKPIFAVSDSTGNVAQKLSKSAFRQFGASEVCDAQVVQDLRTEQAVREVVSKASKLAPPGALAIEKSGAMIVYTLASRELGVVMEEECQKKGVPCLNALEPVLAVMEKSFGMKRSLEFITGEDLLAAFEEEGSTVFAVSDSSGGSTFEMVCAALKQFPRNGVDAVTLCPEVASLEAINHIVQEALLLESLIVFTFASPGMSRFMRQQCERAKVPYADVFQPVLIAFERYLDYPPVGVPGGHDLTSSDQEDRWQKRRIPM</sequence>
<evidence type="ECO:0000256" key="5">
    <source>
        <dbReference type="SAM" id="MobiDB-lite"/>
    </source>
</evidence>
<keyword evidence="2" id="KW-0808">Transferase</keyword>
<name>A0A813L9E6_POLGL</name>
<proteinExistence type="predicted"/>
<evidence type="ECO:0000256" key="3">
    <source>
        <dbReference type="ARBA" id="ARBA00022741"/>
    </source>
</evidence>
<evidence type="ECO:0000256" key="4">
    <source>
        <dbReference type="ARBA" id="ARBA00022777"/>
    </source>
</evidence>
<evidence type="ECO:0000256" key="2">
    <source>
        <dbReference type="ARBA" id="ARBA00022679"/>
    </source>
</evidence>
<keyword evidence="4" id="KW-0418">Kinase</keyword>
<dbReference type="PANTHER" id="PTHR31756:SF3">
    <property type="entry name" value="PYRUVATE, PHOSPHATE DIKINASE REGULATORY PROTEIN 1, CHLOROPLASTIC"/>
    <property type="match status" value="1"/>
</dbReference>
<accession>A0A813L9E6</accession>
<evidence type="ECO:0000313" key="7">
    <source>
        <dbReference type="Proteomes" id="UP000626109"/>
    </source>
</evidence>
<dbReference type="GO" id="GO:0005524">
    <property type="term" value="F:ATP binding"/>
    <property type="evidence" value="ECO:0007669"/>
    <property type="project" value="InterPro"/>
</dbReference>
<organism evidence="6 7">
    <name type="scientific">Polarella glacialis</name>
    <name type="common">Dinoflagellate</name>
    <dbReference type="NCBI Taxonomy" id="89957"/>
    <lineage>
        <taxon>Eukaryota</taxon>
        <taxon>Sar</taxon>
        <taxon>Alveolata</taxon>
        <taxon>Dinophyceae</taxon>
        <taxon>Suessiales</taxon>
        <taxon>Suessiaceae</taxon>
        <taxon>Polarella</taxon>
    </lineage>
</organism>
<reference evidence="6" key="1">
    <citation type="submission" date="2021-02" db="EMBL/GenBank/DDBJ databases">
        <authorList>
            <person name="Dougan E. K."/>
            <person name="Rhodes N."/>
            <person name="Thang M."/>
            <person name="Chan C."/>
        </authorList>
    </citation>
    <scope>NUCLEOTIDE SEQUENCE</scope>
</reference>
<gene>
    <name evidence="6" type="ORF">PGLA2088_LOCUS41476</name>
</gene>